<keyword evidence="3 7" id="KW-0812">Transmembrane</keyword>
<evidence type="ECO:0000256" key="4">
    <source>
        <dbReference type="ARBA" id="ARBA00022989"/>
    </source>
</evidence>
<evidence type="ECO:0000256" key="5">
    <source>
        <dbReference type="ARBA" id="ARBA00023136"/>
    </source>
</evidence>
<evidence type="ECO:0000259" key="9">
    <source>
        <dbReference type="Pfam" id="PF22571"/>
    </source>
</evidence>
<feature type="transmembrane region" description="Helical" evidence="7">
    <location>
        <begin position="286"/>
        <end position="308"/>
    </location>
</feature>
<dbReference type="Pfam" id="PF22571">
    <property type="entry name" value="LiaI-LiaF-TM_PspC"/>
    <property type="match status" value="1"/>
</dbReference>
<keyword evidence="5 7" id="KW-0472">Membrane</keyword>
<proteinExistence type="predicted"/>
<dbReference type="OrthoDB" id="5772680at2"/>
<feature type="compositionally biased region" description="Basic and acidic residues" evidence="6">
    <location>
        <begin position="522"/>
        <end position="534"/>
    </location>
</feature>
<dbReference type="STRING" id="1168035.SAMN05444280_12810"/>
<feature type="transmembrane region" description="Helical" evidence="7">
    <location>
        <begin position="229"/>
        <end position="255"/>
    </location>
</feature>
<dbReference type="InterPro" id="IPR054321">
    <property type="entry name" value="PspC-rel_TM"/>
</dbReference>
<dbReference type="InterPro" id="IPR054319">
    <property type="entry name" value="PspC-rel_ToastRack"/>
</dbReference>
<feature type="transmembrane region" description="Helical" evidence="7">
    <location>
        <begin position="320"/>
        <end position="340"/>
    </location>
</feature>
<feature type="transmembrane region" description="Helical" evidence="7">
    <location>
        <begin position="110"/>
        <end position="126"/>
    </location>
</feature>
<evidence type="ECO:0000313" key="12">
    <source>
        <dbReference type="Proteomes" id="UP000184050"/>
    </source>
</evidence>
<evidence type="ECO:0000259" key="8">
    <source>
        <dbReference type="Pfam" id="PF04024"/>
    </source>
</evidence>
<organism evidence="11 12">
    <name type="scientific">Tangfeifania diversioriginum</name>
    <dbReference type="NCBI Taxonomy" id="1168035"/>
    <lineage>
        <taxon>Bacteria</taxon>
        <taxon>Pseudomonadati</taxon>
        <taxon>Bacteroidota</taxon>
        <taxon>Bacteroidia</taxon>
        <taxon>Marinilabiliales</taxon>
        <taxon>Prolixibacteraceae</taxon>
        <taxon>Tangfeifania</taxon>
    </lineage>
</organism>
<dbReference type="RefSeq" id="WP_073171822.1">
    <property type="nucleotide sequence ID" value="NZ_FQZE01000028.1"/>
</dbReference>
<name>A0A1M6LS43_9BACT</name>
<evidence type="ECO:0000256" key="3">
    <source>
        <dbReference type="ARBA" id="ARBA00022692"/>
    </source>
</evidence>
<dbReference type="Pfam" id="PF04024">
    <property type="entry name" value="PspC"/>
    <property type="match status" value="1"/>
</dbReference>
<protein>
    <submittedName>
        <fullName evidence="11">Phage shock protein C (PspC) family protein</fullName>
    </submittedName>
</protein>
<dbReference type="EMBL" id="FQZE01000028">
    <property type="protein sequence ID" value="SHJ74003.1"/>
    <property type="molecule type" value="Genomic_DNA"/>
</dbReference>
<feature type="domain" description="PspC-related transmembrane region" evidence="9">
    <location>
        <begin position="206"/>
        <end position="348"/>
    </location>
</feature>
<comment type="subcellular location">
    <subcellularLocation>
        <location evidence="1">Cell membrane</location>
        <topology evidence="1">Single-pass membrane protein</topology>
    </subcellularLocation>
</comment>
<reference evidence="11 12" key="1">
    <citation type="submission" date="2016-11" db="EMBL/GenBank/DDBJ databases">
        <authorList>
            <person name="Jaros S."/>
            <person name="Januszkiewicz K."/>
            <person name="Wedrychowicz H."/>
        </authorList>
    </citation>
    <scope>NUCLEOTIDE SEQUENCE [LARGE SCALE GENOMIC DNA]</scope>
    <source>
        <strain evidence="11 12">DSM 27063</strain>
    </source>
</reference>
<dbReference type="PANTHER" id="PTHR33885">
    <property type="entry name" value="PHAGE SHOCK PROTEIN C"/>
    <property type="match status" value="1"/>
</dbReference>
<dbReference type="AlphaFoldDB" id="A0A1M6LS43"/>
<feature type="transmembrane region" description="Helical" evidence="7">
    <location>
        <begin position="132"/>
        <end position="159"/>
    </location>
</feature>
<dbReference type="GO" id="GO:0005886">
    <property type="term" value="C:plasma membrane"/>
    <property type="evidence" value="ECO:0007669"/>
    <property type="project" value="UniProtKB-SubCell"/>
</dbReference>
<evidence type="ECO:0000256" key="7">
    <source>
        <dbReference type="SAM" id="Phobius"/>
    </source>
</evidence>
<evidence type="ECO:0000313" key="11">
    <source>
        <dbReference type="EMBL" id="SHJ74003.1"/>
    </source>
</evidence>
<evidence type="ECO:0000256" key="2">
    <source>
        <dbReference type="ARBA" id="ARBA00022475"/>
    </source>
</evidence>
<evidence type="ECO:0000256" key="1">
    <source>
        <dbReference type="ARBA" id="ARBA00004162"/>
    </source>
</evidence>
<feature type="domain" description="Phage shock protein PspC N-terminal" evidence="8">
    <location>
        <begin position="104"/>
        <end position="162"/>
    </location>
</feature>
<sequence length="540" mass="60680">MKKTFTINISGTVFHIEEDAYEILQKYLVNLKNHFGANEEGKEILSDIEARIAEIFTEKSDDEKKVVTIDWVNQVIETMGTPEDFAEEEGEEEEVYVTSPKRKRRLYRDPERRVLGGVSGGLGAYFNMDPVILRIIFVVLFFVTTGAALLAYIVLWIAVPKARTTAQRLEMRGEEATVKNIEKSIREEVNEVKKSYHKFKNSDTYAKGKKSMEGAGDVTYNVFKLILKVAVVIIGVILILSGFFGLLGMISSLAIGQSFVQGWPLVWGPEIHFPDFFNYFVEPGTVTFGMIAVGLLAGIPLLAMLYIGSKLVFRYKSNNTAIGLSMVGVWLIALVSLVVVSASQLGNFKDQGSAVISNTLPCDSCQTYTLDMAEDKYENYAELDWDLNNLKAVVVNGDEVILGKPKLDVEKSGGDSFVVSVKKSSRGRTRGEAREYASDIIYNYQVNDSTLLFDPWFLLEEDGKWRDQEVQITIKVPEGKAIHLSEEMIEIIYDIENVSNTWDGDMVGKTWEMKPEGLTMKELSESTEDRKELPENTEEL</sequence>
<feature type="region of interest" description="Disordered" evidence="6">
    <location>
        <begin position="517"/>
        <end position="540"/>
    </location>
</feature>
<keyword evidence="2" id="KW-1003">Cell membrane</keyword>
<dbReference type="Pfam" id="PF22744">
    <property type="entry name" value="Toast-rack_PspC-Cterm"/>
    <property type="match status" value="1"/>
</dbReference>
<keyword evidence="4 7" id="KW-1133">Transmembrane helix</keyword>
<keyword evidence="12" id="KW-1185">Reference proteome</keyword>
<evidence type="ECO:0000256" key="6">
    <source>
        <dbReference type="SAM" id="MobiDB-lite"/>
    </source>
</evidence>
<gene>
    <name evidence="11" type="ORF">SAMN05444280_12810</name>
</gene>
<dbReference type="InterPro" id="IPR007168">
    <property type="entry name" value="Phageshock_PspC_N"/>
</dbReference>
<dbReference type="InterPro" id="IPR052027">
    <property type="entry name" value="PspC"/>
</dbReference>
<dbReference type="PANTHER" id="PTHR33885:SF3">
    <property type="entry name" value="PHAGE SHOCK PROTEIN C"/>
    <property type="match status" value="1"/>
</dbReference>
<evidence type="ECO:0000259" key="10">
    <source>
        <dbReference type="Pfam" id="PF22744"/>
    </source>
</evidence>
<feature type="domain" description="PspC-related ToastRack" evidence="10">
    <location>
        <begin position="406"/>
        <end position="519"/>
    </location>
</feature>
<dbReference type="Proteomes" id="UP000184050">
    <property type="component" value="Unassembled WGS sequence"/>
</dbReference>
<accession>A0A1M6LS43</accession>